<feature type="compositionally biased region" description="Polar residues" evidence="1">
    <location>
        <begin position="235"/>
        <end position="252"/>
    </location>
</feature>
<proteinExistence type="predicted"/>
<feature type="region of interest" description="Disordered" evidence="1">
    <location>
        <begin position="762"/>
        <end position="792"/>
    </location>
</feature>
<feature type="compositionally biased region" description="Polar residues" evidence="1">
    <location>
        <begin position="323"/>
        <end position="335"/>
    </location>
</feature>
<feature type="compositionally biased region" description="Low complexity" evidence="1">
    <location>
        <begin position="715"/>
        <end position="725"/>
    </location>
</feature>
<feature type="compositionally biased region" description="Basic and acidic residues" evidence="1">
    <location>
        <begin position="672"/>
        <end position="684"/>
    </location>
</feature>
<accession>A0A4U0UBX7</accession>
<feature type="compositionally biased region" description="Pro residues" evidence="1">
    <location>
        <begin position="449"/>
        <end position="463"/>
    </location>
</feature>
<protein>
    <submittedName>
        <fullName evidence="2">Uncharacterized protein</fullName>
    </submittedName>
</protein>
<dbReference type="Proteomes" id="UP000308549">
    <property type="component" value="Unassembled WGS sequence"/>
</dbReference>
<feature type="compositionally biased region" description="Basic and acidic residues" evidence="1">
    <location>
        <begin position="402"/>
        <end position="413"/>
    </location>
</feature>
<sequence>MQRRADSPSSFQPPEAAGARQSAVPKPAYRLFPAVEPTPPASPASLQKAALARSESQRRRSVSLDDSTRSTAKTQQSGRRTDQLAARRGRNDNNSDLKPLSTVEELSLDSPTVPAQSTLKAATTGPDEGGHGRSSSAPIEALLGKQEKRGRLQQLWSNKTALASTESLQGFGLRLGSDERQNPALGRGPKRKLSLRLNTQHDEDSPPPPPPPKSPRHRHSRESSAASELPRAHSRNSSTHSQPSSRGQTPASVAQPVPCTTVKPTFVQHISKASHSASMRMPPTALESRESPSNPSSARSETVRPDHGRLRMFRSKKPAPLSFLSQPPAASTSSLPPGVGKNDWNMSASTMREGEKTPKVSALLSDAQCGPDGQTISRARDENGDVPLPTPQKDSLGATKPPTERQGARDRNIVTDSKLPPPAPFKIVRKAAPQQALSMENLRFEPTGRDPPPSPRSPVPPPKDSISETNRTPELPMRAASPEPTSLRKTIIDRPTPELPFRAGTPDLSARSDALPDPAHIIRDLAKQIEALHARYASLRSDRQKLSTGIVSSLKDQKAGPEYCNTLLDQHLSLAAINGSMDICFAKLKSLDCRKEDAMTTIIAQREAAQKEATARQIEDKVRKLGSAKPAMSLHSSTHGRSSPGPGVEGVKAQHPSSKLRKDSAHPQDLYETTRAKTSTERECSSSSVSTDKRTTIIRTPPSPISVFVEPPPATATSDSSASHLTLDETDSDTLAHSRKIRIKGAKAAQILGLLCEVASAQQEPPPPLESPTITLPDELDRGRKTSTPLQHSVGPSIEVQIPSSRLSVLPVFALQSPALATGEGWPMPPLPAANADMLGPSRSATASPSSSPSRAEATCGCRNNRTAEAGEPQSKTPASNPSSPIISSETHSRAGTAAESSEADETAFATPREQPESRTLEKPLPASPTKDREAPPPIGLKSAQRGQVQTFQVFVDEEILDYYHNASERLSLEE</sequence>
<comment type="caution">
    <text evidence="2">The sequence shown here is derived from an EMBL/GenBank/DDBJ whole genome shotgun (WGS) entry which is preliminary data.</text>
</comment>
<dbReference type="AlphaFoldDB" id="A0A4U0UBX7"/>
<evidence type="ECO:0000313" key="2">
    <source>
        <dbReference type="EMBL" id="TKA32898.1"/>
    </source>
</evidence>
<feature type="region of interest" description="Disordered" evidence="1">
    <location>
        <begin position="1"/>
        <end position="146"/>
    </location>
</feature>
<feature type="compositionally biased region" description="Polar residues" evidence="1">
    <location>
        <begin position="69"/>
        <end position="78"/>
    </location>
</feature>
<feature type="region of interest" description="Disordered" evidence="1">
    <location>
        <begin position="627"/>
        <end position="734"/>
    </location>
</feature>
<dbReference type="OrthoDB" id="3897620at2759"/>
<organism evidence="2 3">
    <name type="scientific">Salinomyces thailandicus</name>
    <dbReference type="NCBI Taxonomy" id="706561"/>
    <lineage>
        <taxon>Eukaryota</taxon>
        <taxon>Fungi</taxon>
        <taxon>Dikarya</taxon>
        <taxon>Ascomycota</taxon>
        <taxon>Pezizomycotina</taxon>
        <taxon>Dothideomycetes</taxon>
        <taxon>Dothideomycetidae</taxon>
        <taxon>Mycosphaerellales</taxon>
        <taxon>Teratosphaeriaceae</taxon>
        <taxon>Salinomyces</taxon>
    </lineage>
</organism>
<feature type="compositionally biased region" description="Basic and acidic residues" evidence="1">
    <location>
        <begin position="55"/>
        <end position="68"/>
    </location>
</feature>
<feature type="compositionally biased region" description="Low complexity" evidence="1">
    <location>
        <begin position="880"/>
        <end position="911"/>
    </location>
</feature>
<feature type="compositionally biased region" description="Polar residues" evidence="1">
    <location>
        <begin position="109"/>
        <end position="121"/>
    </location>
</feature>
<dbReference type="EMBL" id="NAJL01000004">
    <property type="protein sequence ID" value="TKA32898.1"/>
    <property type="molecule type" value="Genomic_DNA"/>
</dbReference>
<feature type="region of interest" description="Disordered" evidence="1">
    <location>
        <begin position="443"/>
        <end position="487"/>
    </location>
</feature>
<feature type="compositionally biased region" description="Polar residues" evidence="1">
    <location>
        <begin position="291"/>
        <end position="300"/>
    </location>
</feature>
<evidence type="ECO:0000313" key="3">
    <source>
        <dbReference type="Proteomes" id="UP000308549"/>
    </source>
</evidence>
<feature type="compositionally biased region" description="Low complexity" evidence="1">
    <location>
        <begin position="841"/>
        <end position="856"/>
    </location>
</feature>
<feature type="region of interest" description="Disordered" evidence="1">
    <location>
        <begin position="831"/>
        <end position="947"/>
    </location>
</feature>
<feature type="region of interest" description="Disordered" evidence="1">
    <location>
        <begin position="173"/>
        <end position="426"/>
    </location>
</feature>
<evidence type="ECO:0000256" key="1">
    <source>
        <dbReference type="SAM" id="MobiDB-lite"/>
    </source>
</evidence>
<gene>
    <name evidence="2" type="ORF">B0A50_01124</name>
</gene>
<reference evidence="2 3" key="1">
    <citation type="submission" date="2017-03" db="EMBL/GenBank/DDBJ databases">
        <title>Genomes of endolithic fungi from Antarctica.</title>
        <authorList>
            <person name="Coleine C."/>
            <person name="Masonjones S."/>
            <person name="Stajich J.E."/>
        </authorList>
    </citation>
    <scope>NUCLEOTIDE SEQUENCE [LARGE SCALE GENOMIC DNA]</scope>
    <source>
        <strain evidence="2 3">CCFEE 6315</strain>
    </source>
</reference>
<keyword evidence="3" id="KW-1185">Reference proteome</keyword>
<name>A0A4U0UBX7_9PEZI</name>